<dbReference type="EMBL" id="JAGYWB010000009">
    <property type="protein sequence ID" value="KAI0510944.1"/>
    <property type="molecule type" value="Genomic_DNA"/>
</dbReference>
<accession>A0A8T3BEX6</accession>
<sequence>MNPKAITVSKAGNEAEVVSAGNVQASVRSEEQYMLGTAQYMLGTAQYMLGTARYSSVPSQHRSVPRKYMLGTERYMLGTTRYTLGTEQYMLGTERYMLGTKQYMLGTELYMLGTERYMLGTERYMLGTELYMLGIERYNKQVEPRQGAAPPWTPGRLKRIVRWWSQFGDDVPELKAFAVKVLSLTCSASVCERNWSIFNQIHTKRRNRLTTYRMNKLVYVMFNKKLKDRHLKLQKQGSIDNEIDPLLVDDLQSDDEWGTPKNVDVSEVEVEGETQVNENSEATTHVYKRKKQSEIGASKKFKGILKYNELFFYAIIVSF</sequence>
<comment type="caution">
    <text evidence="2">The sequence shown here is derived from an EMBL/GenBank/DDBJ whole genome shotgun (WGS) entry which is preliminary data.</text>
</comment>
<feature type="domain" description="HAT C-terminal dimerisation" evidence="1">
    <location>
        <begin position="159"/>
        <end position="220"/>
    </location>
</feature>
<dbReference type="AlphaFoldDB" id="A0A8T3BEX6"/>
<dbReference type="InterPro" id="IPR008906">
    <property type="entry name" value="HATC_C_dom"/>
</dbReference>
<dbReference type="Pfam" id="PF05699">
    <property type="entry name" value="Dimer_Tnp_hAT"/>
    <property type="match status" value="1"/>
</dbReference>
<dbReference type="GO" id="GO:0046983">
    <property type="term" value="F:protein dimerization activity"/>
    <property type="evidence" value="ECO:0007669"/>
    <property type="project" value="InterPro"/>
</dbReference>
<evidence type="ECO:0000259" key="1">
    <source>
        <dbReference type="Pfam" id="PF05699"/>
    </source>
</evidence>
<gene>
    <name evidence="2" type="ORF">KFK09_011555</name>
</gene>
<evidence type="ECO:0000313" key="2">
    <source>
        <dbReference type="EMBL" id="KAI0510944.1"/>
    </source>
</evidence>
<dbReference type="InterPro" id="IPR012337">
    <property type="entry name" value="RNaseH-like_sf"/>
</dbReference>
<name>A0A8T3BEX6_DENNO</name>
<reference evidence="2" key="1">
    <citation type="journal article" date="2022" name="Front. Genet.">
        <title>Chromosome-Scale Assembly of the Dendrobium nobile Genome Provides Insights Into the Molecular Mechanism of the Biosynthesis of the Medicinal Active Ingredient of Dendrobium.</title>
        <authorList>
            <person name="Xu Q."/>
            <person name="Niu S.-C."/>
            <person name="Li K.-L."/>
            <person name="Zheng P.-J."/>
            <person name="Zhang X.-J."/>
            <person name="Jia Y."/>
            <person name="Liu Y."/>
            <person name="Niu Y.-X."/>
            <person name="Yu L.-H."/>
            <person name="Chen D.-F."/>
            <person name="Zhang G.-Q."/>
        </authorList>
    </citation>
    <scope>NUCLEOTIDE SEQUENCE</scope>
    <source>
        <tissue evidence="2">Leaf</tissue>
    </source>
</reference>
<proteinExistence type="predicted"/>
<dbReference type="OrthoDB" id="695404at2759"/>
<keyword evidence="3" id="KW-1185">Reference proteome</keyword>
<evidence type="ECO:0000313" key="3">
    <source>
        <dbReference type="Proteomes" id="UP000829196"/>
    </source>
</evidence>
<dbReference type="SUPFAM" id="SSF53098">
    <property type="entry name" value="Ribonuclease H-like"/>
    <property type="match status" value="1"/>
</dbReference>
<organism evidence="2 3">
    <name type="scientific">Dendrobium nobile</name>
    <name type="common">Orchid</name>
    <dbReference type="NCBI Taxonomy" id="94219"/>
    <lineage>
        <taxon>Eukaryota</taxon>
        <taxon>Viridiplantae</taxon>
        <taxon>Streptophyta</taxon>
        <taxon>Embryophyta</taxon>
        <taxon>Tracheophyta</taxon>
        <taxon>Spermatophyta</taxon>
        <taxon>Magnoliopsida</taxon>
        <taxon>Liliopsida</taxon>
        <taxon>Asparagales</taxon>
        <taxon>Orchidaceae</taxon>
        <taxon>Epidendroideae</taxon>
        <taxon>Malaxideae</taxon>
        <taxon>Dendrobiinae</taxon>
        <taxon>Dendrobium</taxon>
    </lineage>
</organism>
<protein>
    <recommendedName>
        <fullName evidence="1">HAT C-terminal dimerisation domain-containing protein</fullName>
    </recommendedName>
</protein>
<dbReference type="Proteomes" id="UP000829196">
    <property type="component" value="Unassembled WGS sequence"/>
</dbReference>